<gene>
    <name evidence="2" type="ORF">tloyanaT_28170</name>
</gene>
<evidence type="ECO:0008006" key="4">
    <source>
        <dbReference type="Google" id="ProtNLM"/>
    </source>
</evidence>
<evidence type="ECO:0000256" key="1">
    <source>
        <dbReference type="SAM" id="SignalP"/>
    </source>
</evidence>
<feature type="chain" id="PRO_5045591899" description="Transporter" evidence="1">
    <location>
        <begin position="26"/>
        <end position="350"/>
    </location>
</feature>
<dbReference type="Pfam" id="PF13557">
    <property type="entry name" value="Phenol_MetA_deg"/>
    <property type="match status" value="1"/>
</dbReference>
<proteinExistence type="predicted"/>
<dbReference type="EMBL" id="BSSV01000006">
    <property type="protein sequence ID" value="GLX86564.1"/>
    <property type="molecule type" value="Genomic_DNA"/>
</dbReference>
<reference evidence="2 3" key="1">
    <citation type="submission" date="2023-03" db="EMBL/GenBank/DDBJ databases">
        <title>Thalassotalea loyana LMG 22536T draft genome sequence.</title>
        <authorList>
            <person name="Sawabe T."/>
        </authorList>
    </citation>
    <scope>NUCLEOTIDE SEQUENCE [LARGE SCALE GENOMIC DNA]</scope>
    <source>
        <strain evidence="2 3">LMG 22536</strain>
    </source>
</reference>
<keyword evidence="1" id="KW-0732">Signal</keyword>
<comment type="caution">
    <text evidence="2">The sequence shown here is derived from an EMBL/GenBank/DDBJ whole genome shotgun (WGS) entry which is preliminary data.</text>
</comment>
<feature type="signal peptide" evidence="1">
    <location>
        <begin position="1"/>
        <end position="25"/>
    </location>
</feature>
<organism evidence="2 3">
    <name type="scientific">Thalassotalea loyana</name>
    <dbReference type="NCBI Taxonomy" id="280483"/>
    <lineage>
        <taxon>Bacteria</taxon>
        <taxon>Pseudomonadati</taxon>
        <taxon>Pseudomonadota</taxon>
        <taxon>Gammaproteobacteria</taxon>
        <taxon>Alteromonadales</taxon>
        <taxon>Colwelliaceae</taxon>
        <taxon>Thalassotalea</taxon>
    </lineage>
</organism>
<dbReference type="Proteomes" id="UP001157134">
    <property type="component" value="Unassembled WGS sequence"/>
</dbReference>
<accession>A0ABQ6HEZ8</accession>
<protein>
    <recommendedName>
        <fullName evidence="4">Transporter</fullName>
    </recommendedName>
</protein>
<sequence>MKLNNDCSQYLALVIPALISTCSFANTPAEMADLSLQDLYAMSIDDDANDFGFQAGVLFKRETLDGYMSGTNSLSYDDVLFQPPEDRTDNNYPILPTVITQQTLVFNLAFGVDDKSTVNLSIPYIEQDTDHLSIVPGYDEFNIATHGLGDLSINYQRQVYKKANTHISLSLGVTLPTGSIDEQGDTPRAHGDQQLPYTMQLGSGTFDMPIGINVAHVMRNYTVGGNLYAKLRFGKNDRDYRLGNKYAASAWIKYEGWSTIDPQLKLSYINWQDISGQDDEITVPGAFPYPAGITNPKNYGGQQINVSTAFDVYFGDQRASIEIIVPVYHNLNGVQPKQKTGLALQWHQQF</sequence>
<evidence type="ECO:0000313" key="3">
    <source>
        <dbReference type="Proteomes" id="UP001157134"/>
    </source>
</evidence>
<dbReference type="InterPro" id="IPR025737">
    <property type="entry name" value="FApF"/>
</dbReference>
<dbReference type="RefSeq" id="WP_284299713.1">
    <property type="nucleotide sequence ID" value="NZ_BSSV01000006.1"/>
</dbReference>
<evidence type="ECO:0000313" key="2">
    <source>
        <dbReference type="EMBL" id="GLX86564.1"/>
    </source>
</evidence>
<name>A0ABQ6HEZ8_9GAMM</name>
<keyword evidence="3" id="KW-1185">Reference proteome</keyword>